<feature type="region of interest" description="Disordered" evidence="1">
    <location>
        <begin position="202"/>
        <end position="222"/>
    </location>
</feature>
<evidence type="ECO:0000256" key="1">
    <source>
        <dbReference type="SAM" id="MobiDB-lite"/>
    </source>
</evidence>
<keyword evidence="3" id="KW-1185">Reference proteome</keyword>
<gene>
    <name evidence="2" type="ORF">AK812_SmicGene18868</name>
</gene>
<reference evidence="2 3" key="1">
    <citation type="submission" date="2016-02" db="EMBL/GenBank/DDBJ databases">
        <title>Genome analysis of coral dinoflagellate symbionts highlights evolutionary adaptations to a symbiotic lifestyle.</title>
        <authorList>
            <person name="Aranda M."/>
            <person name="Li Y."/>
            <person name="Liew Y.J."/>
            <person name="Baumgarten S."/>
            <person name="Simakov O."/>
            <person name="Wilson M."/>
            <person name="Piel J."/>
            <person name="Ashoor H."/>
            <person name="Bougouffa S."/>
            <person name="Bajic V.B."/>
            <person name="Ryu T."/>
            <person name="Ravasi T."/>
            <person name="Bayer T."/>
            <person name="Micklem G."/>
            <person name="Kim H."/>
            <person name="Bhak J."/>
            <person name="Lajeunesse T.C."/>
            <person name="Voolstra C.R."/>
        </authorList>
    </citation>
    <scope>NUCLEOTIDE SEQUENCE [LARGE SCALE GENOMIC DNA]</scope>
    <source>
        <strain evidence="2 3">CCMP2467</strain>
    </source>
</reference>
<evidence type="ECO:0000313" key="2">
    <source>
        <dbReference type="EMBL" id="OLP98677.1"/>
    </source>
</evidence>
<evidence type="ECO:0000313" key="3">
    <source>
        <dbReference type="Proteomes" id="UP000186817"/>
    </source>
</evidence>
<protein>
    <submittedName>
        <fullName evidence="2">Uncharacterized protein</fullName>
    </submittedName>
</protein>
<comment type="caution">
    <text evidence="2">The sequence shown here is derived from an EMBL/GenBank/DDBJ whole genome shotgun (WGS) entry which is preliminary data.</text>
</comment>
<dbReference type="Proteomes" id="UP000186817">
    <property type="component" value="Unassembled WGS sequence"/>
</dbReference>
<feature type="compositionally biased region" description="Basic and acidic residues" evidence="1">
    <location>
        <begin position="37"/>
        <end position="101"/>
    </location>
</feature>
<dbReference type="AlphaFoldDB" id="A0A1Q9DU31"/>
<dbReference type="EMBL" id="LSRX01000389">
    <property type="protein sequence ID" value="OLP98677.1"/>
    <property type="molecule type" value="Genomic_DNA"/>
</dbReference>
<feature type="region of interest" description="Disordered" evidence="1">
    <location>
        <begin position="1"/>
        <end position="112"/>
    </location>
</feature>
<dbReference type="OrthoDB" id="10410633at2759"/>
<feature type="compositionally biased region" description="Polar residues" evidence="1">
    <location>
        <begin position="102"/>
        <end position="112"/>
    </location>
</feature>
<name>A0A1Q9DU31_SYMMI</name>
<accession>A0A1Q9DU31</accession>
<feature type="compositionally biased region" description="Basic and acidic residues" evidence="1">
    <location>
        <begin position="211"/>
        <end position="220"/>
    </location>
</feature>
<sequence>MDKGRDKSRTPKDERKTKDHSQKEDKANAASKAAAKGAEKKTAGKRLEFTPEHEKKDESVTQPDESKQAAEVAAEKRTRFSESEEESSEARKSNISEESKKTQASKSETPSMALTTLRMQEETADRAGGRFLKAAMECINGHDVEFYPVWNENVVRIKYSYDYLIWLHFSYANATCSVFADESIFDDVQAHFEATFERISASTGRGKGKGKSREHGEGRKGSSKGLYAAMDFAFDARNPYWCKFVLVHDWENNVHVQQALKDEDKAQALMDTSER</sequence>
<feature type="compositionally biased region" description="Basic and acidic residues" evidence="1">
    <location>
        <begin position="1"/>
        <end position="27"/>
    </location>
</feature>
<organism evidence="2 3">
    <name type="scientific">Symbiodinium microadriaticum</name>
    <name type="common">Dinoflagellate</name>
    <name type="synonym">Zooxanthella microadriatica</name>
    <dbReference type="NCBI Taxonomy" id="2951"/>
    <lineage>
        <taxon>Eukaryota</taxon>
        <taxon>Sar</taxon>
        <taxon>Alveolata</taxon>
        <taxon>Dinophyceae</taxon>
        <taxon>Suessiales</taxon>
        <taxon>Symbiodiniaceae</taxon>
        <taxon>Symbiodinium</taxon>
    </lineage>
</organism>
<proteinExistence type="predicted"/>